<dbReference type="Pfam" id="PF00069">
    <property type="entry name" value="Pkinase"/>
    <property type="match status" value="1"/>
</dbReference>
<feature type="domain" description="Protein kinase" evidence="2">
    <location>
        <begin position="1"/>
        <end position="185"/>
    </location>
</feature>
<dbReference type="InterPro" id="IPR011009">
    <property type="entry name" value="Kinase-like_dom_sf"/>
</dbReference>
<dbReference type="PROSITE" id="PS50011">
    <property type="entry name" value="PROTEIN_KINASE_DOM"/>
    <property type="match status" value="1"/>
</dbReference>
<name>A0ABU8YWD8_9CYAN</name>
<dbReference type="CDD" id="cd16383">
    <property type="entry name" value="GUN4"/>
    <property type="match status" value="1"/>
</dbReference>
<feature type="compositionally biased region" description="Low complexity" evidence="1">
    <location>
        <begin position="16"/>
        <end position="27"/>
    </location>
</feature>
<dbReference type="Pfam" id="PF05419">
    <property type="entry name" value="GUN4"/>
    <property type="match status" value="1"/>
</dbReference>
<organism evidence="3 4">
    <name type="scientific">Microcoleus anatoxicus PTRS2</name>
    <dbReference type="NCBI Taxonomy" id="2705321"/>
    <lineage>
        <taxon>Bacteria</taxon>
        <taxon>Bacillati</taxon>
        <taxon>Cyanobacteriota</taxon>
        <taxon>Cyanophyceae</taxon>
        <taxon>Oscillatoriophycideae</taxon>
        <taxon>Oscillatoriales</taxon>
        <taxon>Microcoleaceae</taxon>
        <taxon>Microcoleus</taxon>
        <taxon>Microcoleus anatoxicus</taxon>
    </lineage>
</organism>
<dbReference type="Gene3D" id="1.25.40.620">
    <property type="match status" value="1"/>
</dbReference>
<evidence type="ECO:0000313" key="4">
    <source>
        <dbReference type="Proteomes" id="UP001384579"/>
    </source>
</evidence>
<comment type="caution">
    <text evidence="3">The sequence shown here is derived from an EMBL/GenBank/DDBJ whole genome shotgun (WGS) entry which is preliminary data.</text>
</comment>
<gene>
    <name evidence="3" type="ORF">WMG39_28665</name>
</gene>
<evidence type="ECO:0000313" key="3">
    <source>
        <dbReference type="EMBL" id="MEK0188790.1"/>
    </source>
</evidence>
<sequence length="360" mass="39298">SPPLVRGGVRENTAFSSLSKGGEISSSPLSKGGEISSSPLSKGGEISSSPLTKGGEISSSPLSKGGQGGAVLIDFGLARQVTAPGKLRTNSNSGTECYAPIELLEKRAELGAYTDVYSLAATLYVMLTGELPFPSQFRKQNIPLTPPQQHNSEISDRVNAAIMKGMELEPQNRPQSVQEWLDMLIPKPVAAETTRVISAVGMDYINLRNLLAAKKWKEADEETARVMFKVAGREKAGWLDTENIEKFPGEDLRTIDQLWVKYSDGRFGFSVQKRIYQSLGGTRKYNQKVWEAFGDKVGWRKNNEWLYYEKFSNIAPQAHLPAGAVVGRFMILEESLLVLGFCSPSCCGVVVGSLLSRGDL</sequence>
<dbReference type="PANTHER" id="PTHR34800:SF1">
    <property type="entry name" value="TETRAPYRROLE-BINDING PROTEIN, CHLOROPLASTIC"/>
    <property type="match status" value="1"/>
</dbReference>
<dbReference type="Gene3D" id="1.10.10.1770">
    <property type="entry name" value="Gun4-like"/>
    <property type="match status" value="1"/>
</dbReference>
<dbReference type="Proteomes" id="UP001384579">
    <property type="component" value="Unassembled WGS sequence"/>
</dbReference>
<dbReference type="InterPro" id="IPR000719">
    <property type="entry name" value="Prot_kinase_dom"/>
</dbReference>
<dbReference type="SUPFAM" id="SSF56112">
    <property type="entry name" value="Protein kinase-like (PK-like)"/>
    <property type="match status" value="1"/>
</dbReference>
<dbReference type="RefSeq" id="WP_340542245.1">
    <property type="nucleotide sequence ID" value="NZ_JBBLXS010000761.1"/>
</dbReference>
<evidence type="ECO:0000256" key="1">
    <source>
        <dbReference type="SAM" id="MobiDB-lite"/>
    </source>
</evidence>
<dbReference type="InterPro" id="IPR037215">
    <property type="entry name" value="GUN4-like_sf"/>
</dbReference>
<proteinExistence type="predicted"/>
<dbReference type="PANTHER" id="PTHR34800">
    <property type="entry name" value="TETRAPYRROLE-BINDING PROTEIN, CHLOROPLASTIC"/>
    <property type="match status" value="1"/>
</dbReference>
<feature type="compositionally biased region" description="Polar residues" evidence="1">
    <location>
        <begin position="35"/>
        <end position="62"/>
    </location>
</feature>
<reference evidence="3 4" key="1">
    <citation type="journal article" date="2020" name="Harmful Algae">
        <title>Molecular and morphological characterization of a novel dihydroanatoxin-a producing Microcoleus species (cyanobacteria) from the Russian River, California, USA.</title>
        <authorList>
            <person name="Conklin K.Y."/>
            <person name="Stancheva R."/>
            <person name="Otten T.G."/>
            <person name="Fadness R."/>
            <person name="Boyer G.L."/>
            <person name="Read B."/>
            <person name="Zhang X."/>
            <person name="Sheath R.G."/>
        </authorList>
    </citation>
    <scope>NUCLEOTIDE SEQUENCE [LARGE SCALE GENOMIC DNA]</scope>
    <source>
        <strain evidence="3 4">PTRS2</strain>
    </source>
</reference>
<evidence type="ECO:0000259" key="2">
    <source>
        <dbReference type="PROSITE" id="PS50011"/>
    </source>
</evidence>
<feature type="non-terminal residue" evidence="3">
    <location>
        <position position="1"/>
    </location>
</feature>
<protein>
    <submittedName>
        <fullName evidence="3">GUN4 domain-containing protein</fullName>
    </submittedName>
</protein>
<dbReference type="EMBL" id="JBBLXS010000761">
    <property type="protein sequence ID" value="MEK0188790.1"/>
    <property type="molecule type" value="Genomic_DNA"/>
</dbReference>
<feature type="region of interest" description="Disordered" evidence="1">
    <location>
        <begin position="1"/>
        <end position="64"/>
    </location>
</feature>
<accession>A0ABU8YWD8</accession>
<keyword evidence="4" id="KW-1185">Reference proteome</keyword>
<dbReference type="InterPro" id="IPR008629">
    <property type="entry name" value="GUN4-like"/>
</dbReference>
<dbReference type="SUPFAM" id="SSF140869">
    <property type="entry name" value="GUN4-like"/>
    <property type="match status" value="1"/>
</dbReference>